<feature type="non-terminal residue" evidence="4">
    <location>
        <position position="1"/>
    </location>
</feature>
<gene>
    <name evidence="4" type="ORF">RJ641_004867</name>
</gene>
<dbReference type="SUPFAM" id="SSF51445">
    <property type="entry name" value="(Trans)glycosidases"/>
    <property type="match status" value="2"/>
</dbReference>
<dbReference type="AlphaFoldDB" id="A0AAN8VJR6"/>
<evidence type="ECO:0000256" key="2">
    <source>
        <dbReference type="ARBA" id="ARBA00022801"/>
    </source>
</evidence>
<evidence type="ECO:0000256" key="1">
    <source>
        <dbReference type="ARBA" id="ARBA00010838"/>
    </source>
</evidence>
<dbReference type="PANTHER" id="PTHR10353:SF318">
    <property type="entry name" value="BETA-GLUCOSIDASE 31-RELATED"/>
    <property type="match status" value="1"/>
</dbReference>
<accession>A0AAN8VJR6</accession>
<organism evidence="4 5">
    <name type="scientific">Dillenia turbinata</name>
    <dbReference type="NCBI Taxonomy" id="194707"/>
    <lineage>
        <taxon>Eukaryota</taxon>
        <taxon>Viridiplantae</taxon>
        <taxon>Streptophyta</taxon>
        <taxon>Embryophyta</taxon>
        <taxon>Tracheophyta</taxon>
        <taxon>Spermatophyta</taxon>
        <taxon>Magnoliopsida</taxon>
        <taxon>eudicotyledons</taxon>
        <taxon>Gunneridae</taxon>
        <taxon>Pentapetalae</taxon>
        <taxon>Dilleniales</taxon>
        <taxon>Dilleniaceae</taxon>
        <taxon>Dillenia</taxon>
    </lineage>
</organism>
<dbReference type="Gene3D" id="3.20.20.80">
    <property type="entry name" value="Glycosidases"/>
    <property type="match status" value="2"/>
</dbReference>
<comment type="similarity">
    <text evidence="1 3">Belongs to the glycosyl hydrolase 1 family.</text>
</comment>
<protein>
    <submittedName>
        <fullName evidence="4">Glycoside hydrolase family 1</fullName>
    </submittedName>
</protein>
<comment type="caution">
    <text evidence="4">The sequence shown here is derived from an EMBL/GenBank/DDBJ whole genome shotgun (WGS) entry which is preliminary data.</text>
</comment>
<keyword evidence="2 4" id="KW-0378">Hydrolase</keyword>
<dbReference type="PROSITE" id="PS00653">
    <property type="entry name" value="GLYCOSYL_HYDROL_F1_2"/>
    <property type="match status" value="1"/>
</dbReference>
<evidence type="ECO:0000313" key="4">
    <source>
        <dbReference type="EMBL" id="KAK6928662.1"/>
    </source>
</evidence>
<dbReference type="PANTHER" id="PTHR10353">
    <property type="entry name" value="GLYCOSYL HYDROLASE"/>
    <property type="match status" value="1"/>
</dbReference>
<evidence type="ECO:0000313" key="5">
    <source>
        <dbReference type="Proteomes" id="UP001370490"/>
    </source>
</evidence>
<dbReference type="Pfam" id="PF00232">
    <property type="entry name" value="Glyco_hydro_1"/>
    <property type="match status" value="2"/>
</dbReference>
<dbReference type="InterPro" id="IPR033132">
    <property type="entry name" value="GH_1_N_CS"/>
</dbReference>
<reference evidence="4 5" key="1">
    <citation type="submission" date="2023-12" db="EMBL/GenBank/DDBJ databases">
        <title>A high-quality genome assembly for Dillenia turbinata (Dilleniales).</title>
        <authorList>
            <person name="Chanderbali A."/>
        </authorList>
    </citation>
    <scope>NUCLEOTIDE SEQUENCE [LARGE SCALE GENOMIC DNA]</scope>
    <source>
        <strain evidence="4">LSX21</strain>
        <tissue evidence="4">Leaf</tissue>
    </source>
</reference>
<dbReference type="Proteomes" id="UP001370490">
    <property type="component" value="Unassembled WGS sequence"/>
</dbReference>
<name>A0AAN8VJR6_9MAGN</name>
<proteinExistence type="inferred from homology"/>
<sequence length="280" mass="31099">LTAEGILYMVSSALPPKEALKDPFRYQMLVLVVLVCVAAQTEVVIASDDISTFNRNSFPAGFVFGTASSSYQYEGAAKEGGRGPSIWDYFTHKYPGRIANGSNGDVAIDFYHKYKALQKGKIGITLVSHWMVPYSNSVADKNATQRAIDFMFGWFMDPLTFGDYPQSMRDLVGKRLPKFTEEQTMLVKGSLDFLGLNYYTAFYAVNNPVRNATNLSYSTDSQVNLTPLRDGVPIGPPQSVCIAGIDEVNNSTLTLEEALKDPMRIGYYYSHLRSLKKAIE</sequence>
<dbReference type="InterPro" id="IPR001360">
    <property type="entry name" value="Glyco_hydro_1"/>
</dbReference>
<evidence type="ECO:0000256" key="3">
    <source>
        <dbReference type="RuleBase" id="RU003690"/>
    </source>
</evidence>
<dbReference type="EMBL" id="JBAMMX010000013">
    <property type="protein sequence ID" value="KAK6928662.1"/>
    <property type="molecule type" value="Genomic_DNA"/>
</dbReference>
<dbReference type="GO" id="GO:0005975">
    <property type="term" value="P:carbohydrate metabolic process"/>
    <property type="evidence" value="ECO:0007669"/>
    <property type="project" value="InterPro"/>
</dbReference>
<dbReference type="InterPro" id="IPR017853">
    <property type="entry name" value="GH"/>
</dbReference>
<keyword evidence="5" id="KW-1185">Reference proteome</keyword>
<dbReference type="GO" id="GO:0008422">
    <property type="term" value="F:beta-glucosidase activity"/>
    <property type="evidence" value="ECO:0007669"/>
    <property type="project" value="TreeGrafter"/>
</dbReference>